<keyword evidence="2" id="KW-0732">Signal</keyword>
<reference evidence="3 4" key="4">
    <citation type="journal article" date="2011" name="BMC Genomics">
        <title>RNA-Seq improves annotation of protein-coding genes in the cucumber genome.</title>
        <authorList>
            <person name="Li Z."/>
            <person name="Zhang Z."/>
            <person name="Yan P."/>
            <person name="Huang S."/>
            <person name="Fei Z."/>
            <person name="Lin K."/>
        </authorList>
    </citation>
    <scope>NUCLEOTIDE SEQUENCE [LARGE SCALE GENOMIC DNA]</scope>
    <source>
        <strain evidence="4">cv. 9930</strain>
    </source>
</reference>
<gene>
    <name evidence="3" type="ORF">Csa_5G270390</name>
</gene>
<reference evidence="3 4" key="1">
    <citation type="journal article" date="2009" name="Nat. Genet.">
        <title>The genome of the cucumber, Cucumis sativus L.</title>
        <authorList>
            <person name="Huang S."/>
            <person name="Li R."/>
            <person name="Zhang Z."/>
            <person name="Li L."/>
            <person name="Gu X."/>
            <person name="Fan W."/>
            <person name="Lucas W.J."/>
            <person name="Wang X."/>
            <person name="Xie B."/>
            <person name="Ni P."/>
            <person name="Ren Y."/>
            <person name="Zhu H."/>
            <person name="Li J."/>
            <person name="Lin K."/>
            <person name="Jin W."/>
            <person name="Fei Z."/>
            <person name="Li G."/>
            <person name="Staub J."/>
            <person name="Kilian A."/>
            <person name="van der Vossen E.A."/>
            <person name="Wu Y."/>
            <person name="Guo J."/>
            <person name="He J."/>
            <person name="Jia Z."/>
            <person name="Ren Y."/>
            <person name="Tian G."/>
            <person name="Lu Y."/>
            <person name="Ruan J."/>
            <person name="Qian W."/>
            <person name="Wang M."/>
            <person name="Huang Q."/>
            <person name="Li B."/>
            <person name="Xuan Z."/>
            <person name="Cao J."/>
            <person name="Asan"/>
            <person name="Wu Z."/>
            <person name="Zhang J."/>
            <person name="Cai Q."/>
            <person name="Bai Y."/>
            <person name="Zhao B."/>
            <person name="Han Y."/>
            <person name="Li Y."/>
            <person name="Li X."/>
            <person name="Wang S."/>
            <person name="Shi Q."/>
            <person name="Liu S."/>
            <person name="Cho W.K."/>
            <person name="Kim J.Y."/>
            <person name="Xu Y."/>
            <person name="Heller-Uszynska K."/>
            <person name="Miao H."/>
            <person name="Cheng Z."/>
            <person name="Zhang S."/>
            <person name="Wu J."/>
            <person name="Yang Y."/>
            <person name="Kang H."/>
            <person name="Li M."/>
            <person name="Liang H."/>
            <person name="Ren X."/>
            <person name="Shi Z."/>
            <person name="Wen M."/>
            <person name="Jian M."/>
            <person name="Yang H."/>
            <person name="Zhang G."/>
            <person name="Yang Z."/>
            <person name="Chen R."/>
            <person name="Liu S."/>
            <person name="Li J."/>
            <person name="Ma L."/>
            <person name="Liu H."/>
            <person name="Zhou Y."/>
            <person name="Zhao J."/>
            <person name="Fang X."/>
            <person name="Li G."/>
            <person name="Fang L."/>
            <person name="Li Y."/>
            <person name="Liu D."/>
            <person name="Zheng H."/>
            <person name="Zhang Y."/>
            <person name="Qin N."/>
            <person name="Li Z."/>
            <person name="Yang G."/>
            <person name="Yang S."/>
            <person name="Bolund L."/>
            <person name="Kristiansen K."/>
            <person name="Zheng H."/>
            <person name="Li S."/>
            <person name="Zhang X."/>
            <person name="Yang H."/>
            <person name="Wang J."/>
            <person name="Sun R."/>
            <person name="Zhang B."/>
            <person name="Jiang S."/>
            <person name="Wang J."/>
            <person name="Du Y."/>
            <person name="Li S."/>
        </authorList>
    </citation>
    <scope>NUCLEOTIDE SEQUENCE [LARGE SCALE GENOMIC DNA]</scope>
    <source>
        <strain evidence="4">cv. 9930</strain>
    </source>
</reference>
<evidence type="ECO:0000313" key="3">
    <source>
        <dbReference type="EMBL" id="KGN50813.1"/>
    </source>
</evidence>
<keyword evidence="4" id="KW-1185">Reference proteome</keyword>
<feature type="compositionally biased region" description="Acidic residues" evidence="1">
    <location>
        <begin position="53"/>
        <end position="62"/>
    </location>
</feature>
<feature type="region of interest" description="Disordered" evidence="1">
    <location>
        <begin position="32"/>
        <end position="62"/>
    </location>
</feature>
<feature type="compositionally biased region" description="Basic and acidic residues" evidence="1">
    <location>
        <begin position="34"/>
        <end position="45"/>
    </location>
</feature>
<evidence type="ECO:0000256" key="1">
    <source>
        <dbReference type="SAM" id="MobiDB-lite"/>
    </source>
</evidence>
<proteinExistence type="predicted"/>
<dbReference type="Proteomes" id="UP000029981">
    <property type="component" value="Chromosome 5"/>
</dbReference>
<feature type="signal peptide" evidence="2">
    <location>
        <begin position="1"/>
        <end position="20"/>
    </location>
</feature>
<evidence type="ECO:0000256" key="2">
    <source>
        <dbReference type="SAM" id="SignalP"/>
    </source>
</evidence>
<dbReference type="EMBL" id="CM002926">
    <property type="protein sequence ID" value="KGN50813.1"/>
    <property type="molecule type" value="Genomic_DNA"/>
</dbReference>
<dbReference type="Gramene" id="KGN50813">
    <property type="protein sequence ID" value="KGN50813"/>
    <property type="gene ID" value="Csa_5G270390"/>
</dbReference>
<dbReference type="AlphaFoldDB" id="A0A0A0KMI9"/>
<reference evidence="3 4" key="3">
    <citation type="journal article" date="2010" name="BMC Genomics">
        <title>Transcriptome sequencing and comparative analysis of cucumber flowers with different sex types.</title>
        <authorList>
            <person name="Guo S."/>
            <person name="Zheng Y."/>
            <person name="Joung J.G."/>
            <person name="Liu S."/>
            <person name="Zhang Z."/>
            <person name="Crasta O.R."/>
            <person name="Sobral B.W."/>
            <person name="Xu Y."/>
            <person name="Huang S."/>
            <person name="Fei Z."/>
        </authorList>
    </citation>
    <scope>NUCLEOTIDE SEQUENCE [LARGE SCALE GENOMIC DNA]</scope>
    <source>
        <strain evidence="4">cv. 9930</strain>
    </source>
</reference>
<accession>A0A0A0KMI9</accession>
<name>A0A0A0KMI9_CUCSA</name>
<feature type="chain" id="PRO_5001972319" evidence="2">
    <location>
        <begin position="21"/>
        <end position="62"/>
    </location>
</feature>
<organism evidence="3 4">
    <name type="scientific">Cucumis sativus</name>
    <name type="common">Cucumber</name>
    <dbReference type="NCBI Taxonomy" id="3659"/>
    <lineage>
        <taxon>Eukaryota</taxon>
        <taxon>Viridiplantae</taxon>
        <taxon>Streptophyta</taxon>
        <taxon>Embryophyta</taxon>
        <taxon>Tracheophyta</taxon>
        <taxon>Spermatophyta</taxon>
        <taxon>Magnoliopsida</taxon>
        <taxon>eudicotyledons</taxon>
        <taxon>Gunneridae</taxon>
        <taxon>Pentapetalae</taxon>
        <taxon>rosids</taxon>
        <taxon>fabids</taxon>
        <taxon>Cucurbitales</taxon>
        <taxon>Cucurbitaceae</taxon>
        <taxon>Benincaseae</taxon>
        <taxon>Cucumis</taxon>
    </lineage>
</organism>
<sequence length="62" mass="7243">MFSSLFFYVFFSLLLLTKRAINNFFNSTQVSIRRKTEDPRTENGRGTENGELAMEEDEQMAN</sequence>
<protein>
    <submittedName>
        <fullName evidence="3">Uncharacterized protein</fullName>
    </submittedName>
</protein>
<evidence type="ECO:0000313" key="4">
    <source>
        <dbReference type="Proteomes" id="UP000029981"/>
    </source>
</evidence>
<reference evidence="3 4" key="2">
    <citation type="journal article" date="2009" name="PLoS ONE">
        <title>An integrated genetic and cytogenetic map of the cucumber genome.</title>
        <authorList>
            <person name="Ren Y."/>
            <person name="Zhang Z."/>
            <person name="Liu J."/>
            <person name="Staub J.E."/>
            <person name="Han Y."/>
            <person name="Cheng Z."/>
            <person name="Li X."/>
            <person name="Lu J."/>
            <person name="Miao H."/>
            <person name="Kang H."/>
            <person name="Xie B."/>
            <person name="Gu X."/>
            <person name="Wang X."/>
            <person name="Du Y."/>
            <person name="Jin W."/>
            <person name="Huang S."/>
        </authorList>
    </citation>
    <scope>NUCLEOTIDE SEQUENCE [LARGE SCALE GENOMIC DNA]</scope>
    <source>
        <strain evidence="4">cv. 9930</strain>
    </source>
</reference>